<organism evidence="2 3">
    <name type="scientific">Circinella minor</name>
    <dbReference type="NCBI Taxonomy" id="1195481"/>
    <lineage>
        <taxon>Eukaryota</taxon>
        <taxon>Fungi</taxon>
        <taxon>Fungi incertae sedis</taxon>
        <taxon>Mucoromycota</taxon>
        <taxon>Mucoromycotina</taxon>
        <taxon>Mucoromycetes</taxon>
        <taxon>Mucorales</taxon>
        <taxon>Lichtheimiaceae</taxon>
        <taxon>Circinella</taxon>
    </lineage>
</organism>
<dbReference type="EMBL" id="JAEPRB010000435">
    <property type="protein sequence ID" value="KAG2216238.1"/>
    <property type="molecule type" value="Genomic_DNA"/>
</dbReference>
<comment type="caution">
    <text evidence="2">The sequence shown here is derived from an EMBL/GenBank/DDBJ whole genome shotgun (WGS) entry which is preliminary data.</text>
</comment>
<gene>
    <name evidence="2" type="ORF">INT45_002780</name>
</gene>
<keyword evidence="3" id="KW-1185">Reference proteome</keyword>
<name>A0A8H7RUU1_9FUNG</name>
<evidence type="ECO:0000256" key="1">
    <source>
        <dbReference type="SAM" id="MobiDB-lite"/>
    </source>
</evidence>
<dbReference type="AlphaFoldDB" id="A0A8H7RUU1"/>
<evidence type="ECO:0000313" key="2">
    <source>
        <dbReference type="EMBL" id="KAG2216238.1"/>
    </source>
</evidence>
<proteinExistence type="predicted"/>
<dbReference type="OrthoDB" id="2293765at2759"/>
<feature type="region of interest" description="Disordered" evidence="1">
    <location>
        <begin position="1"/>
        <end position="25"/>
    </location>
</feature>
<reference evidence="2 3" key="1">
    <citation type="submission" date="2020-12" db="EMBL/GenBank/DDBJ databases">
        <title>Metabolic potential, ecology and presence of endohyphal bacteria is reflected in genomic diversity of Mucoromycotina.</title>
        <authorList>
            <person name="Muszewska A."/>
            <person name="Okrasinska A."/>
            <person name="Steczkiewicz K."/>
            <person name="Drgas O."/>
            <person name="Orlowska M."/>
            <person name="Perlinska-Lenart U."/>
            <person name="Aleksandrzak-Piekarczyk T."/>
            <person name="Szatraj K."/>
            <person name="Zielenkiewicz U."/>
            <person name="Pilsyk S."/>
            <person name="Malc E."/>
            <person name="Mieczkowski P."/>
            <person name="Kruszewska J.S."/>
            <person name="Biernat P."/>
            <person name="Pawlowska J."/>
        </authorList>
    </citation>
    <scope>NUCLEOTIDE SEQUENCE [LARGE SCALE GENOMIC DNA]</scope>
    <source>
        <strain evidence="2 3">CBS 142.35</strain>
    </source>
</reference>
<sequence length="164" mass="18873">MPYPVHNNNDYPSPPSQGTETKTPTINQYCNLPGPQLIHNINGIISYRPYDTEFVPIPLETTPKQKRVELGLFFDVAQHLVSQHIMQLEIKEEINTARCILANQIACRLSQLLQKLPDESERQCAIRTYIKTHIHDNFIINDNNLHTLINNYHNAMMEAKARQG</sequence>
<dbReference type="Proteomes" id="UP000646827">
    <property type="component" value="Unassembled WGS sequence"/>
</dbReference>
<accession>A0A8H7RUU1</accession>
<protein>
    <submittedName>
        <fullName evidence="2">Uncharacterized protein</fullName>
    </submittedName>
</protein>
<evidence type="ECO:0000313" key="3">
    <source>
        <dbReference type="Proteomes" id="UP000646827"/>
    </source>
</evidence>